<evidence type="ECO:0000313" key="9">
    <source>
        <dbReference type="Proteomes" id="UP001196136"/>
    </source>
</evidence>
<evidence type="ECO:0000259" key="7">
    <source>
        <dbReference type="PROSITE" id="PS51379"/>
    </source>
</evidence>
<evidence type="ECO:0000256" key="1">
    <source>
        <dbReference type="ARBA" id="ARBA00022485"/>
    </source>
</evidence>
<dbReference type="InterPro" id="IPR017896">
    <property type="entry name" value="4Fe4S_Fe-S-bd"/>
</dbReference>
<dbReference type="EMBL" id="JAHZSV010000001">
    <property type="protein sequence ID" value="MBW8198619.1"/>
    <property type="molecule type" value="Genomic_DNA"/>
</dbReference>
<keyword evidence="1" id="KW-0004">4Fe-4S</keyword>
<accession>A0ABS7ENG3</accession>
<keyword evidence="9" id="KW-1185">Reference proteome</keyword>
<proteinExistence type="predicted"/>
<dbReference type="Gene3D" id="1.20.950.20">
    <property type="entry name" value="Transmembrane di-heme cytochromes, Chain C"/>
    <property type="match status" value="1"/>
</dbReference>
<keyword evidence="6" id="KW-0812">Transmembrane</keyword>
<evidence type="ECO:0000313" key="8">
    <source>
        <dbReference type="EMBL" id="MBW8198619.1"/>
    </source>
</evidence>
<dbReference type="InterPro" id="IPR017900">
    <property type="entry name" value="4Fe4S_Fe_S_CS"/>
</dbReference>
<protein>
    <submittedName>
        <fullName evidence="8">(Fe-S)-binding protein</fullName>
    </submittedName>
</protein>
<sequence length="441" mass="50047">MEYLPNIIFAVALILGIGFFARNVKKLSRNIKLGKDVDVSDNKSKRWKNMARIALGQTKMVVRPIAGIMHVIVYVGFIIINIEVLEIILDGLFGTHRLFSPLGSIYDFLIGSFEVLALLVIVAVVVFWIRRNIIRIQRFIKPEMKGWPKTDGNMILYIEFVLMILFLTMNAADFQLQQLGAEHYHEAGAFPVSQFIVPILDGLSESSLILVERTAWWLHILGILAFLNYLYYSKHLHILLAFPNTYYGKVKPQGQFNNLESVTKEVKLMMDPDADPYAAPAEQDTGEPEKFGASDVMDLNWVQLLNAYTCTECGRCTSECPANQTGKKLSPRKIMMDTRDRLEEVGKIMDANKGEFVSDGKQLLNDYITPEELWACTTCNACVQACPVSIDPLSIIVEMRRYLVMEQSAAPTELNNMMSNIENNGAPWPYNQMDRLNWVNE</sequence>
<organism evidence="8 9">
    <name type="scientific">Flagellimonas abyssi</name>
    <dbReference type="NCBI Taxonomy" id="2864871"/>
    <lineage>
        <taxon>Bacteria</taxon>
        <taxon>Pseudomonadati</taxon>
        <taxon>Bacteroidota</taxon>
        <taxon>Flavobacteriia</taxon>
        <taxon>Flavobacteriales</taxon>
        <taxon>Flavobacteriaceae</taxon>
        <taxon>Flagellimonas</taxon>
    </lineage>
</organism>
<dbReference type="PANTHER" id="PTHR43255">
    <property type="entry name" value="IRON-SULFUR-BINDING OXIDOREDUCTASE FADF-RELATED-RELATED"/>
    <property type="match status" value="1"/>
</dbReference>
<dbReference type="PROSITE" id="PS00198">
    <property type="entry name" value="4FE4S_FER_1"/>
    <property type="match status" value="1"/>
</dbReference>
<dbReference type="Gene3D" id="1.10.1060.10">
    <property type="entry name" value="Alpha-helical ferredoxin"/>
    <property type="match status" value="1"/>
</dbReference>
<keyword evidence="2" id="KW-0479">Metal-binding</keyword>
<feature type="transmembrane region" description="Helical" evidence="6">
    <location>
        <begin position="214"/>
        <end position="232"/>
    </location>
</feature>
<dbReference type="SUPFAM" id="SSF46548">
    <property type="entry name" value="alpha-helical ferredoxin"/>
    <property type="match status" value="1"/>
</dbReference>
<dbReference type="InterPro" id="IPR009051">
    <property type="entry name" value="Helical_ferredxn"/>
</dbReference>
<keyword evidence="5" id="KW-0411">Iron-sulfur</keyword>
<dbReference type="InterPro" id="IPR036197">
    <property type="entry name" value="NarG-like_sf"/>
</dbReference>
<feature type="domain" description="4Fe-4S ferredoxin-type" evidence="7">
    <location>
        <begin position="366"/>
        <end position="398"/>
    </location>
</feature>
<name>A0ABS7ENG3_9FLAO</name>
<feature type="domain" description="4Fe-4S ferredoxin-type" evidence="7">
    <location>
        <begin position="301"/>
        <end position="332"/>
    </location>
</feature>
<dbReference type="SUPFAM" id="SSF103501">
    <property type="entry name" value="Respiratory nitrate reductase 1 gamma chain"/>
    <property type="match status" value="1"/>
</dbReference>
<keyword evidence="3" id="KW-0560">Oxidoreductase</keyword>
<dbReference type="InterPro" id="IPR051460">
    <property type="entry name" value="HdrC_iron-sulfur_subunit"/>
</dbReference>
<dbReference type="RefSeq" id="WP_220112322.1">
    <property type="nucleotide sequence ID" value="NZ_JAHZSV010000001.1"/>
</dbReference>
<evidence type="ECO:0000256" key="5">
    <source>
        <dbReference type="ARBA" id="ARBA00023014"/>
    </source>
</evidence>
<keyword evidence="6" id="KW-1133">Transmembrane helix</keyword>
<reference evidence="8 9" key="1">
    <citation type="submission" date="2021-08" db="EMBL/GenBank/DDBJ databases">
        <title>Muricauda profundi sp. nov., a marine bacterium isolated from deep seawater of the Mariana Trench.</title>
        <authorList>
            <person name="Wei Y."/>
        </authorList>
    </citation>
    <scope>NUCLEOTIDE SEQUENCE [LARGE SCALE GENOMIC DNA]</scope>
    <source>
        <strain evidence="8 9">W52</strain>
    </source>
</reference>
<comment type="caution">
    <text evidence="8">The sequence shown here is derived from an EMBL/GenBank/DDBJ whole genome shotgun (WGS) entry which is preliminary data.</text>
</comment>
<dbReference type="PANTHER" id="PTHR43255:SF1">
    <property type="entry name" value="IRON-SULFUR-BINDING OXIDOREDUCTASE FADF-RELATED"/>
    <property type="match status" value="1"/>
</dbReference>
<evidence type="ECO:0000256" key="6">
    <source>
        <dbReference type="SAM" id="Phobius"/>
    </source>
</evidence>
<feature type="transmembrane region" description="Helical" evidence="6">
    <location>
        <begin position="108"/>
        <end position="129"/>
    </location>
</feature>
<feature type="transmembrane region" description="Helical" evidence="6">
    <location>
        <begin position="6"/>
        <end position="24"/>
    </location>
</feature>
<dbReference type="Proteomes" id="UP001196136">
    <property type="component" value="Unassembled WGS sequence"/>
</dbReference>
<keyword evidence="6" id="KW-0472">Membrane</keyword>
<feature type="transmembrane region" description="Helical" evidence="6">
    <location>
        <begin position="65"/>
        <end position="88"/>
    </location>
</feature>
<keyword evidence="4" id="KW-0408">Iron</keyword>
<feature type="transmembrane region" description="Helical" evidence="6">
    <location>
        <begin position="154"/>
        <end position="172"/>
    </location>
</feature>
<evidence type="ECO:0000256" key="4">
    <source>
        <dbReference type="ARBA" id="ARBA00023004"/>
    </source>
</evidence>
<dbReference type="PROSITE" id="PS51379">
    <property type="entry name" value="4FE4S_FER_2"/>
    <property type="match status" value="2"/>
</dbReference>
<evidence type="ECO:0000256" key="2">
    <source>
        <dbReference type="ARBA" id="ARBA00022723"/>
    </source>
</evidence>
<dbReference type="Pfam" id="PF13187">
    <property type="entry name" value="Fer4_9"/>
    <property type="match status" value="1"/>
</dbReference>
<gene>
    <name evidence="8" type="ORF">K1F36_02175</name>
</gene>
<evidence type="ECO:0000256" key="3">
    <source>
        <dbReference type="ARBA" id="ARBA00023002"/>
    </source>
</evidence>